<dbReference type="Proteomes" id="UP001165101">
    <property type="component" value="Unassembled WGS sequence"/>
</dbReference>
<comment type="caution">
    <text evidence="1">The sequence shown here is derived from an EMBL/GenBank/DDBJ whole genome shotgun (WGS) entry which is preliminary data.</text>
</comment>
<organism evidence="1 2">
    <name type="scientific">Candida boidinii</name>
    <name type="common">Yeast</name>
    <dbReference type="NCBI Taxonomy" id="5477"/>
    <lineage>
        <taxon>Eukaryota</taxon>
        <taxon>Fungi</taxon>
        <taxon>Dikarya</taxon>
        <taxon>Ascomycota</taxon>
        <taxon>Saccharomycotina</taxon>
        <taxon>Pichiomycetes</taxon>
        <taxon>Pichiales</taxon>
        <taxon>Pichiaceae</taxon>
        <taxon>Ogataea</taxon>
        <taxon>Ogataea/Candida clade</taxon>
    </lineage>
</organism>
<evidence type="ECO:0000313" key="2">
    <source>
        <dbReference type="Proteomes" id="UP001165101"/>
    </source>
</evidence>
<evidence type="ECO:0000313" key="1">
    <source>
        <dbReference type="EMBL" id="GME98291.1"/>
    </source>
</evidence>
<name>A0ACB5U043_CANBO</name>
<protein>
    <submittedName>
        <fullName evidence="1">Unnamed protein product</fullName>
    </submittedName>
</protein>
<dbReference type="EMBL" id="BSXV01003414">
    <property type="protein sequence ID" value="GME98291.1"/>
    <property type="molecule type" value="Genomic_DNA"/>
</dbReference>
<keyword evidence="2" id="KW-1185">Reference proteome</keyword>
<sequence length="537" mass="60922">METRLRLLTITNKFENKLHKEIKLIEFQEIREIEIYELQILDPDTRNWKLVCYTNEIFSPNSHIRLNNLPIDGSLSLNNIKSPIGWKYIDNESLKQKEKLKIIKKDKKLKKKKIFRKLIKKTNVNLEYINNDGNDSTYNDSHETKNDHGNDNDNHNNDNDNEENDGNEDESYDDDDDDDDDEYSYDDEEDDEESYDDDDNDDDDDLNDDEVDDEIAEFEVPRIDESAIEDDSMYNTTSQSIHTVTQSNDDNKKNHDHSFLGNPSFYSSANNTFNSETSSIHSVHSIHNTIKPFSNLINTSNNNGQGGNNILSSAMNTSNNQSNNTIIDQTLSSSTSTSKNMYKLNPKNNNKNKNNNNNSNNIITGKPRTCSSNSLLSANTITPIHYPKTNDGWALDLTPGEWVTRNCLNDLLEIDEDEKWCYDSIVAYDVQSGSIGLANNKGKRQRGDFRRRRWIRTCVRSYQPNVDPTATATTPHTSTHTIKIPASSSYHNIAKLLNHQTFNNSTTTTNNTTAATTSASTVSATNTTATVPAPQTV</sequence>
<reference evidence="1" key="1">
    <citation type="submission" date="2023-04" db="EMBL/GenBank/DDBJ databases">
        <title>Candida boidinii NBRC 1967.</title>
        <authorList>
            <person name="Ichikawa N."/>
            <person name="Sato H."/>
            <person name="Tonouchi N."/>
        </authorList>
    </citation>
    <scope>NUCLEOTIDE SEQUENCE</scope>
    <source>
        <strain evidence="1">NBRC 1967</strain>
    </source>
</reference>
<accession>A0ACB5U043</accession>
<proteinExistence type="predicted"/>
<gene>
    <name evidence="1" type="ORF">Cboi01_000489800</name>
</gene>